<sequence>MDFVYKALIRQHANREVPEDEYFPGLFNAHLERGIKLLDSEYKHAGNYNKLLNHLIKISEENLKER</sequence>
<name>A0A150MCL7_9BACI</name>
<protein>
    <submittedName>
        <fullName evidence="1">Uncharacterized protein</fullName>
    </submittedName>
</protein>
<dbReference type="EMBL" id="LQYT01000015">
    <property type="protein sequence ID" value="KYD22012.1"/>
    <property type="molecule type" value="Genomic_DNA"/>
</dbReference>
<reference evidence="1 2" key="1">
    <citation type="submission" date="2016-01" db="EMBL/GenBank/DDBJ databases">
        <title>Draft Genome Sequences of Seven Thermophilic Sporeformers Isolated from Foods.</title>
        <authorList>
            <person name="Berendsen E.M."/>
            <person name="Wells-Bennik M.H."/>
            <person name="Krawcyk A.O."/>
            <person name="De Jong A."/>
            <person name="Holsappel S."/>
            <person name="Eijlander R.T."/>
            <person name="Kuipers O.P."/>
        </authorList>
    </citation>
    <scope>NUCLEOTIDE SEQUENCE [LARGE SCALE GENOMIC DNA]</scope>
    <source>
        <strain evidence="1 2">B4135</strain>
    </source>
</reference>
<dbReference type="AlphaFoldDB" id="A0A150MCL7"/>
<gene>
    <name evidence="1" type="ORF">B4135_1517</name>
</gene>
<dbReference type="Proteomes" id="UP000075683">
    <property type="component" value="Unassembled WGS sequence"/>
</dbReference>
<evidence type="ECO:0000313" key="1">
    <source>
        <dbReference type="EMBL" id="KYD22012.1"/>
    </source>
</evidence>
<dbReference type="STRING" id="301148.B4135_1517"/>
<proteinExistence type="predicted"/>
<comment type="caution">
    <text evidence="1">The sequence shown here is derived from an EMBL/GenBank/DDBJ whole genome shotgun (WGS) entry which is preliminary data.</text>
</comment>
<organism evidence="1 2">
    <name type="scientific">Caldibacillus debilis</name>
    <dbReference type="NCBI Taxonomy" id="301148"/>
    <lineage>
        <taxon>Bacteria</taxon>
        <taxon>Bacillati</taxon>
        <taxon>Bacillota</taxon>
        <taxon>Bacilli</taxon>
        <taxon>Bacillales</taxon>
        <taxon>Bacillaceae</taxon>
        <taxon>Caldibacillus</taxon>
    </lineage>
</organism>
<accession>A0A150MCL7</accession>
<evidence type="ECO:0000313" key="2">
    <source>
        <dbReference type="Proteomes" id="UP000075683"/>
    </source>
</evidence>